<accession>A0A427YEN2</accession>
<evidence type="ECO:0000313" key="1">
    <source>
        <dbReference type="EMBL" id="RSH89540.1"/>
    </source>
</evidence>
<dbReference type="OrthoDB" id="10337350at2759"/>
<comment type="caution">
    <text evidence="1">The sequence shown here is derived from an EMBL/GenBank/DDBJ whole genome shotgun (WGS) entry which is preliminary data.</text>
</comment>
<dbReference type="AlphaFoldDB" id="A0A427YEN2"/>
<keyword evidence="2" id="KW-1185">Reference proteome</keyword>
<organism evidence="1 2">
    <name type="scientific">Saitozyma podzolica</name>
    <dbReference type="NCBI Taxonomy" id="1890683"/>
    <lineage>
        <taxon>Eukaryota</taxon>
        <taxon>Fungi</taxon>
        <taxon>Dikarya</taxon>
        <taxon>Basidiomycota</taxon>
        <taxon>Agaricomycotina</taxon>
        <taxon>Tremellomycetes</taxon>
        <taxon>Tremellales</taxon>
        <taxon>Trimorphomycetaceae</taxon>
        <taxon>Saitozyma</taxon>
    </lineage>
</organism>
<proteinExistence type="predicted"/>
<dbReference type="Proteomes" id="UP000279259">
    <property type="component" value="Unassembled WGS sequence"/>
</dbReference>
<protein>
    <submittedName>
        <fullName evidence="1">Uncharacterized protein</fullName>
    </submittedName>
</protein>
<dbReference type="EMBL" id="RSCD01000013">
    <property type="protein sequence ID" value="RSH89540.1"/>
    <property type="molecule type" value="Genomic_DNA"/>
</dbReference>
<evidence type="ECO:0000313" key="2">
    <source>
        <dbReference type="Proteomes" id="UP000279259"/>
    </source>
</evidence>
<gene>
    <name evidence="1" type="ORF">EHS25_002090</name>
</gene>
<name>A0A427YEN2_9TREE</name>
<reference evidence="1 2" key="1">
    <citation type="submission" date="2018-11" db="EMBL/GenBank/DDBJ databases">
        <title>Genome sequence of Saitozyma podzolica DSM 27192.</title>
        <authorList>
            <person name="Aliyu H."/>
            <person name="Gorte O."/>
            <person name="Ochsenreither K."/>
        </authorList>
    </citation>
    <scope>NUCLEOTIDE SEQUENCE [LARGE SCALE GENOMIC DNA]</scope>
    <source>
        <strain evidence="1 2">DSM 27192</strain>
    </source>
</reference>
<sequence length="196" mass="22235">MSNENEDESEEDHGSVLDHLQKMFAKMLTGDDNKDEDDESAVFEQLHRFFIRTLTEGCRAARSKLAHDNAHWTALVSPDEMDRRVSDRRSPSCVMYGSGRSLTEHLRYRGVHIHHRSSTKSSVVLMTLQSSDTISDDYKLHDNLDDLVKYSWTTEEGSIVDQAKLGIEEIERYIAAQKAVEAIDFGDSLSVLSGRD</sequence>